<protein>
    <submittedName>
        <fullName evidence="4">Ankyrin</fullName>
    </submittedName>
</protein>
<feature type="non-terminal residue" evidence="4">
    <location>
        <position position="197"/>
    </location>
</feature>
<dbReference type="Gene3D" id="1.25.40.20">
    <property type="entry name" value="Ankyrin repeat-containing domain"/>
    <property type="match status" value="3"/>
</dbReference>
<dbReference type="EMBL" id="ML120368">
    <property type="protein sequence ID" value="RPB02411.1"/>
    <property type="molecule type" value="Genomic_DNA"/>
</dbReference>
<dbReference type="Pfam" id="PF00023">
    <property type="entry name" value="Ank"/>
    <property type="match status" value="1"/>
</dbReference>
<keyword evidence="5" id="KW-1185">Reference proteome</keyword>
<keyword evidence="1" id="KW-0677">Repeat</keyword>
<name>A0A3N4K1X1_9PEZI</name>
<organism evidence="4 5">
    <name type="scientific">Choiromyces venosus 120613-1</name>
    <dbReference type="NCBI Taxonomy" id="1336337"/>
    <lineage>
        <taxon>Eukaryota</taxon>
        <taxon>Fungi</taxon>
        <taxon>Dikarya</taxon>
        <taxon>Ascomycota</taxon>
        <taxon>Pezizomycotina</taxon>
        <taxon>Pezizomycetes</taxon>
        <taxon>Pezizales</taxon>
        <taxon>Tuberaceae</taxon>
        <taxon>Choiromyces</taxon>
    </lineage>
</organism>
<feature type="non-terminal residue" evidence="4">
    <location>
        <position position="1"/>
    </location>
</feature>
<dbReference type="OrthoDB" id="366390at2759"/>
<dbReference type="AlphaFoldDB" id="A0A3N4K1X1"/>
<keyword evidence="2 3" id="KW-0040">ANK repeat</keyword>
<feature type="repeat" description="ANK" evidence="3">
    <location>
        <begin position="163"/>
        <end position="195"/>
    </location>
</feature>
<evidence type="ECO:0000313" key="5">
    <source>
        <dbReference type="Proteomes" id="UP000276215"/>
    </source>
</evidence>
<dbReference type="PANTHER" id="PTHR24203:SF45">
    <property type="entry name" value="ANKYRIN REPEAT DOMAIN 6"/>
    <property type="match status" value="1"/>
</dbReference>
<evidence type="ECO:0000313" key="4">
    <source>
        <dbReference type="EMBL" id="RPB02411.1"/>
    </source>
</evidence>
<dbReference type="PROSITE" id="PS50297">
    <property type="entry name" value="ANK_REP_REGION"/>
    <property type="match status" value="5"/>
</dbReference>
<dbReference type="SUPFAM" id="SSF48403">
    <property type="entry name" value="Ankyrin repeat"/>
    <property type="match status" value="1"/>
</dbReference>
<proteinExistence type="predicted"/>
<evidence type="ECO:0000256" key="2">
    <source>
        <dbReference type="ARBA" id="ARBA00023043"/>
    </source>
</evidence>
<dbReference type="InterPro" id="IPR002110">
    <property type="entry name" value="Ankyrin_rpt"/>
</dbReference>
<dbReference type="STRING" id="1336337.A0A3N4K1X1"/>
<gene>
    <name evidence="4" type="ORF">L873DRAFT_1569827</name>
</gene>
<feature type="repeat" description="ANK" evidence="3">
    <location>
        <begin position="95"/>
        <end position="127"/>
    </location>
</feature>
<accession>A0A3N4K1X1</accession>
<dbReference type="Pfam" id="PF12796">
    <property type="entry name" value="Ank_2"/>
    <property type="match status" value="2"/>
</dbReference>
<evidence type="ECO:0000256" key="3">
    <source>
        <dbReference type="PROSITE-ProRule" id="PRU00023"/>
    </source>
</evidence>
<dbReference type="PROSITE" id="PS50088">
    <property type="entry name" value="ANK_REPEAT"/>
    <property type="match status" value="5"/>
</dbReference>
<dbReference type="SMART" id="SM00248">
    <property type="entry name" value="ANK"/>
    <property type="match status" value="6"/>
</dbReference>
<dbReference type="PANTHER" id="PTHR24203">
    <property type="entry name" value="ANKYRIN REPEAT FAMILY PROTEIN"/>
    <property type="match status" value="1"/>
</dbReference>
<feature type="repeat" description="ANK" evidence="3">
    <location>
        <begin position="128"/>
        <end position="160"/>
    </location>
</feature>
<sequence length="197" mass="21422">LSWAAARGQTHLIKFLVEKGTDVNLKTGHQLRTPLHEACENGHEDAVSLLLAAGADASIPDVHGDTPLHVSAPHPKIAECLLDRGANVDAQSFYWSETALHKAIDAAAEETVELLLSRGARVDLCGYYDQTVLHLAAVSGSKRILELLLGNGADRFLEERDMEGETPLHRAVRRGFQDMIRELLSRGANVAAQNYIG</sequence>
<reference evidence="4 5" key="1">
    <citation type="journal article" date="2018" name="Nat. Ecol. Evol.">
        <title>Pezizomycetes genomes reveal the molecular basis of ectomycorrhizal truffle lifestyle.</title>
        <authorList>
            <person name="Murat C."/>
            <person name="Payen T."/>
            <person name="Noel B."/>
            <person name="Kuo A."/>
            <person name="Morin E."/>
            <person name="Chen J."/>
            <person name="Kohler A."/>
            <person name="Krizsan K."/>
            <person name="Balestrini R."/>
            <person name="Da Silva C."/>
            <person name="Montanini B."/>
            <person name="Hainaut M."/>
            <person name="Levati E."/>
            <person name="Barry K.W."/>
            <person name="Belfiori B."/>
            <person name="Cichocki N."/>
            <person name="Clum A."/>
            <person name="Dockter R.B."/>
            <person name="Fauchery L."/>
            <person name="Guy J."/>
            <person name="Iotti M."/>
            <person name="Le Tacon F."/>
            <person name="Lindquist E.A."/>
            <person name="Lipzen A."/>
            <person name="Malagnac F."/>
            <person name="Mello A."/>
            <person name="Molinier V."/>
            <person name="Miyauchi S."/>
            <person name="Poulain J."/>
            <person name="Riccioni C."/>
            <person name="Rubini A."/>
            <person name="Sitrit Y."/>
            <person name="Splivallo R."/>
            <person name="Traeger S."/>
            <person name="Wang M."/>
            <person name="Zifcakova L."/>
            <person name="Wipf D."/>
            <person name="Zambonelli A."/>
            <person name="Paolocci F."/>
            <person name="Nowrousian M."/>
            <person name="Ottonello S."/>
            <person name="Baldrian P."/>
            <person name="Spatafora J.W."/>
            <person name="Henrissat B."/>
            <person name="Nagy L.G."/>
            <person name="Aury J.M."/>
            <person name="Wincker P."/>
            <person name="Grigoriev I.V."/>
            <person name="Bonfante P."/>
            <person name="Martin F.M."/>
        </authorList>
    </citation>
    <scope>NUCLEOTIDE SEQUENCE [LARGE SCALE GENOMIC DNA]</scope>
    <source>
        <strain evidence="4 5">120613-1</strain>
    </source>
</reference>
<feature type="repeat" description="ANK" evidence="3">
    <location>
        <begin position="30"/>
        <end position="62"/>
    </location>
</feature>
<dbReference type="InterPro" id="IPR036770">
    <property type="entry name" value="Ankyrin_rpt-contain_sf"/>
</dbReference>
<feature type="repeat" description="ANK" evidence="3">
    <location>
        <begin position="1"/>
        <end position="28"/>
    </location>
</feature>
<dbReference type="Proteomes" id="UP000276215">
    <property type="component" value="Unassembled WGS sequence"/>
</dbReference>
<evidence type="ECO:0000256" key="1">
    <source>
        <dbReference type="ARBA" id="ARBA00022737"/>
    </source>
</evidence>
<dbReference type="PRINTS" id="PR01415">
    <property type="entry name" value="ANKYRIN"/>
</dbReference>